<sequence length="614" mass="70112">MSRLKTGLFWALPTLFFVWVYWYGLRAWFQQDDFAWLAQRNGIHNWHDFFESLFVPRAQGTIRPWSERLFFIVFFDRFGLDHRPYHLLVAFTQIANLFLLQSITLRLSGSRIAALVAPVIWVANVGLATPVSWLSSYNEVLCAFFLLLAFWLLIRGHFVWQVVVFVLGFGALELNIIYPALAAAWCLLYQRDRLKRTMWLFSVSALYALIHFKVASNPKVGVYAQHWDLAIFDTYIRYWGTALAAGVNPARFHRLPESFWTVNAWLLAAILTVFGIWVWRRGEKLPALGFLWFSVSIAPVLSLRDHFTDYYLAIPSIGLALIFGSLAHAAWRSNRWLWRLGAVGVLGAHLAFALPINRQITMWRYERGHRVRALVEGLERAHQLHPDKVLFVQGVDSDLFWSGYYDQPYHLFGVSDVYILPGGIQLIEAHPELGDLTQFAASPGFTARVVSKGHGAVYSYEGTVLRNITRRYARQIPPAWLNLRPKEVNVGLPDFQGDLGEGWYPSDFPWRWMGKWAEVRVAGPERASEKLYIAGYCPKEYLKAPLVLRLKVDGIPVGEATVTSANDSFEYTFELPAALAGKPEMVVRIEASRTVKPPEDGRELGVVFGRIGTR</sequence>
<dbReference type="EMBL" id="CP063849">
    <property type="protein sequence ID" value="QOY87166.1"/>
    <property type="molecule type" value="Genomic_DNA"/>
</dbReference>
<evidence type="ECO:0000313" key="2">
    <source>
        <dbReference type="EMBL" id="QOY87166.1"/>
    </source>
</evidence>
<evidence type="ECO:0000313" key="3">
    <source>
        <dbReference type="Proteomes" id="UP000593892"/>
    </source>
</evidence>
<dbReference type="AlphaFoldDB" id="A0A7S7NP22"/>
<proteinExistence type="predicted"/>
<dbReference type="RefSeq" id="WP_194448835.1">
    <property type="nucleotide sequence ID" value="NZ_CP063849.1"/>
</dbReference>
<name>A0A7S7NP22_PALFE</name>
<protein>
    <recommendedName>
        <fullName evidence="4">Glycosyltransferase RgtA/B/C/D-like domain-containing protein</fullName>
    </recommendedName>
</protein>
<feature type="transmembrane region" description="Helical" evidence="1">
    <location>
        <begin position="112"/>
        <end position="131"/>
    </location>
</feature>
<gene>
    <name evidence="2" type="ORF">IRI77_31045</name>
</gene>
<feature type="transmembrane region" description="Helical" evidence="1">
    <location>
        <begin position="137"/>
        <end position="154"/>
    </location>
</feature>
<dbReference type="Proteomes" id="UP000593892">
    <property type="component" value="Chromosome"/>
</dbReference>
<feature type="transmembrane region" description="Helical" evidence="1">
    <location>
        <begin position="285"/>
        <end position="303"/>
    </location>
</feature>
<evidence type="ECO:0000256" key="1">
    <source>
        <dbReference type="SAM" id="Phobius"/>
    </source>
</evidence>
<feature type="transmembrane region" description="Helical" evidence="1">
    <location>
        <begin position="259"/>
        <end position="279"/>
    </location>
</feature>
<accession>A0A7S7NP22</accession>
<evidence type="ECO:0008006" key="4">
    <source>
        <dbReference type="Google" id="ProtNLM"/>
    </source>
</evidence>
<keyword evidence="1" id="KW-0472">Membrane</keyword>
<reference evidence="2 3" key="1">
    <citation type="submission" date="2020-10" db="EMBL/GenBank/DDBJ databases">
        <title>Complete genome sequence of Paludibaculum fermentans P105T, a facultatively anaerobic acidobacterium capable of dissimilatory Fe(III) reduction.</title>
        <authorList>
            <person name="Dedysh S.N."/>
            <person name="Beletsky A.V."/>
            <person name="Kulichevskaya I.S."/>
            <person name="Mardanov A.V."/>
            <person name="Ravin N.V."/>
        </authorList>
    </citation>
    <scope>NUCLEOTIDE SEQUENCE [LARGE SCALE GENOMIC DNA]</scope>
    <source>
        <strain evidence="2 3">P105</strain>
    </source>
</reference>
<keyword evidence="3" id="KW-1185">Reference proteome</keyword>
<organism evidence="2 3">
    <name type="scientific">Paludibaculum fermentans</name>
    <dbReference type="NCBI Taxonomy" id="1473598"/>
    <lineage>
        <taxon>Bacteria</taxon>
        <taxon>Pseudomonadati</taxon>
        <taxon>Acidobacteriota</taxon>
        <taxon>Terriglobia</taxon>
        <taxon>Bryobacterales</taxon>
        <taxon>Bryobacteraceae</taxon>
        <taxon>Paludibaculum</taxon>
    </lineage>
</organism>
<keyword evidence="1" id="KW-0812">Transmembrane</keyword>
<feature type="transmembrane region" description="Helical" evidence="1">
    <location>
        <begin position="337"/>
        <end position="357"/>
    </location>
</feature>
<feature type="transmembrane region" description="Helical" evidence="1">
    <location>
        <begin position="159"/>
        <end position="178"/>
    </location>
</feature>
<feature type="transmembrane region" description="Helical" evidence="1">
    <location>
        <begin position="310"/>
        <end position="331"/>
    </location>
</feature>
<feature type="transmembrane region" description="Helical" evidence="1">
    <location>
        <begin position="7"/>
        <end position="24"/>
    </location>
</feature>
<keyword evidence="1" id="KW-1133">Transmembrane helix</keyword>
<dbReference type="KEGG" id="pfer:IRI77_31045"/>